<dbReference type="PANTHER" id="PTHR24366">
    <property type="entry name" value="IG(IMMUNOGLOBULIN) AND LRR(LEUCINE RICH REPEAT) DOMAINS"/>
    <property type="match status" value="1"/>
</dbReference>
<evidence type="ECO:0000313" key="5">
    <source>
        <dbReference type="WBParaSite" id="Hba_20056"/>
    </source>
</evidence>
<keyword evidence="3" id="KW-0472">Membrane</keyword>
<dbReference type="SMART" id="SM00369">
    <property type="entry name" value="LRR_TYP"/>
    <property type="match status" value="11"/>
</dbReference>
<dbReference type="InterPro" id="IPR003591">
    <property type="entry name" value="Leu-rich_rpt_typical-subtyp"/>
</dbReference>
<keyword evidence="2" id="KW-0677">Repeat</keyword>
<feature type="transmembrane region" description="Helical" evidence="3">
    <location>
        <begin position="373"/>
        <end position="399"/>
    </location>
</feature>
<dbReference type="Gene3D" id="3.80.10.10">
    <property type="entry name" value="Ribonuclease Inhibitor"/>
    <property type="match status" value="3"/>
</dbReference>
<protein>
    <submittedName>
        <fullName evidence="5">LRRCT domain-containing protein</fullName>
    </submittedName>
</protein>
<evidence type="ECO:0000256" key="1">
    <source>
        <dbReference type="ARBA" id="ARBA00022614"/>
    </source>
</evidence>
<dbReference type="WBParaSite" id="Hba_20056">
    <property type="protein sequence ID" value="Hba_20056"/>
    <property type="gene ID" value="Hba_20056"/>
</dbReference>
<keyword evidence="3" id="KW-1133">Transmembrane helix</keyword>
<keyword evidence="4" id="KW-1185">Reference proteome</keyword>
<dbReference type="Proteomes" id="UP000095283">
    <property type="component" value="Unplaced"/>
</dbReference>
<keyword evidence="3" id="KW-0812">Transmembrane</keyword>
<keyword evidence="1" id="KW-0433">Leucine-rich repeat</keyword>
<dbReference type="Pfam" id="PF00560">
    <property type="entry name" value="LRR_1"/>
    <property type="match status" value="1"/>
</dbReference>
<dbReference type="AlphaFoldDB" id="A0A1I7XQP0"/>
<dbReference type="PRINTS" id="PR00019">
    <property type="entry name" value="LEURICHRPT"/>
</dbReference>
<accession>A0A1I7XQP0</accession>
<evidence type="ECO:0000313" key="4">
    <source>
        <dbReference type="Proteomes" id="UP000095283"/>
    </source>
</evidence>
<dbReference type="Pfam" id="PF13855">
    <property type="entry name" value="LRR_8"/>
    <property type="match status" value="3"/>
</dbReference>
<name>A0A1I7XQP0_HETBA</name>
<proteinExistence type="predicted"/>
<dbReference type="PROSITE" id="PS51450">
    <property type="entry name" value="LRR"/>
    <property type="match status" value="3"/>
</dbReference>
<evidence type="ECO:0000256" key="2">
    <source>
        <dbReference type="ARBA" id="ARBA00022737"/>
    </source>
</evidence>
<dbReference type="SUPFAM" id="SSF52058">
    <property type="entry name" value="L domain-like"/>
    <property type="match status" value="1"/>
</dbReference>
<dbReference type="InterPro" id="IPR001611">
    <property type="entry name" value="Leu-rich_rpt"/>
</dbReference>
<dbReference type="InterPro" id="IPR032675">
    <property type="entry name" value="LRR_dom_sf"/>
</dbReference>
<evidence type="ECO:0000256" key="3">
    <source>
        <dbReference type="SAM" id="Phobius"/>
    </source>
</evidence>
<reference evidence="5" key="1">
    <citation type="submission" date="2016-11" db="UniProtKB">
        <authorList>
            <consortium name="WormBaseParasite"/>
        </authorList>
    </citation>
    <scope>IDENTIFICATION</scope>
</reference>
<dbReference type="PANTHER" id="PTHR24366:SF96">
    <property type="entry name" value="LEUCINE RICH REPEAT CONTAINING 53"/>
    <property type="match status" value="1"/>
</dbReference>
<sequence length="487" mass="54552">MKLFIATSQYVLEPFGVPLLGQQFFNASFCGRLCHLDLSSNKLLSLSNNVFSKLKTLKTLILTGNEVQLSPDCFNGLSSLETLSLSENRLAYLPPSVFRHLKGLKNLDLSFNKLLSMPASILSTIPSLRSLDLRQNLLSNLKERLFYSNWLLLKKERCGKYSGTKENGLWGMLDSGMFVAQKELEILDLSDNLLSDIDDNALFGMDNLSVLNLTSNQLNRLPGNTWPLPRLRVLDLSNNLFVALETASFDSLPSLQYLNLTNSRNLKSIHMAAFVQLSSLHWLDLSNSALSYIAPTAFSPHPPLIYLNLSYNLLSGLPPTLLPFSRIPRLYLANNRWDCTCELRALDLAFDGICISPESLVGVPFKELRPCSIFHGMLVPLIMSLVLLFLVVVVLILTLKRPTPRKSSIYQHQSLINVLSHKEYTFDRSMSSSCAHSDESKDSAYESPTSAFIPKHVAPPKPPSFTPTLPRDNYRVLTTYPVPITQL</sequence>
<organism evidence="4 5">
    <name type="scientific">Heterorhabditis bacteriophora</name>
    <name type="common">Entomopathogenic nematode worm</name>
    <dbReference type="NCBI Taxonomy" id="37862"/>
    <lineage>
        <taxon>Eukaryota</taxon>
        <taxon>Metazoa</taxon>
        <taxon>Ecdysozoa</taxon>
        <taxon>Nematoda</taxon>
        <taxon>Chromadorea</taxon>
        <taxon>Rhabditida</taxon>
        <taxon>Rhabditina</taxon>
        <taxon>Rhabditomorpha</taxon>
        <taxon>Strongyloidea</taxon>
        <taxon>Heterorhabditidae</taxon>
        <taxon>Heterorhabditis</taxon>
    </lineage>
</organism>